<accession>A0ABR2Z251</accession>
<evidence type="ECO:0000256" key="1">
    <source>
        <dbReference type="ARBA" id="ARBA00000971"/>
    </source>
</evidence>
<dbReference type="PROSITE" id="PS50072">
    <property type="entry name" value="CSA_PPIASE_2"/>
    <property type="match status" value="1"/>
</dbReference>
<protein>
    <recommendedName>
        <fullName evidence="3">peptidylprolyl isomerase</fullName>
        <ecNumber evidence="3">5.2.1.8</ecNumber>
    </recommendedName>
</protein>
<dbReference type="SUPFAM" id="SSF50891">
    <property type="entry name" value="Cyclophilin-like"/>
    <property type="match status" value="1"/>
</dbReference>
<dbReference type="InterPro" id="IPR019734">
    <property type="entry name" value="TPR_rpt"/>
</dbReference>
<dbReference type="SMART" id="SM00028">
    <property type="entry name" value="TPR"/>
    <property type="match status" value="3"/>
</dbReference>
<evidence type="ECO:0000256" key="3">
    <source>
        <dbReference type="ARBA" id="ARBA00013194"/>
    </source>
</evidence>
<dbReference type="PANTHER" id="PTHR11071">
    <property type="entry name" value="PEPTIDYL-PROLYL CIS-TRANS ISOMERASE"/>
    <property type="match status" value="1"/>
</dbReference>
<dbReference type="PROSITE" id="PS00170">
    <property type="entry name" value="CSA_PPIASE_1"/>
    <property type="match status" value="1"/>
</dbReference>
<gene>
    <name evidence="8" type="ORF">WJX75_006948</name>
</gene>
<name>A0ABR2Z251_9CHLO</name>
<comment type="catalytic activity">
    <reaction evidence="1">
        <text>[protein]-peptidylproline (omega=180) = [protein]-peptidylproline (omega=0)</text>
        <dbReference type="Rhea" id="RHEA:16237"/>
        <dbReference type="Rhea" id="RHEA-COMP:10747"/>
        <dbReference type="Rhea" id="RHEA-COMP:10748"/>
        <dbReference type="ChEBI" id="CHEBI:83833"/>
        <dbReference type="ChEBI" id="CHEBI:83834"/>
        <dbReference type="EC" id="5.2.1.8"/>
    </reaction>
</comment>
<dbReference type="CDD" id="cd01926">
    <property type="entry name" value="cyclophilin_ABH_like"/>
    <property type="match status" value="1"/>
</dbReference>
<dbReference type="Gene3D" id="1.25.40.10">
    <property type="entry name" value="Tetratricopeptide repeat domain"/>
    <property type="match status" value="1"/>
</dbReference>
<keyword evidence="5" id="KW-0413">Isomerase</keyword>
<evidence type="ECO:0000256" key="5">
    <source>
        <dbReference type="ARBA" id="ARBA00023235"/>
    </source>
</evidence>
<dbReference type="PANTHER" id="PTHR11071:SF561">
    <property type="entry name" value="PEPTIDYL-PROLYL CIS-TRANS ISOMERASE D-RELATED"/>
    <property type="match status" value="1"/>
</dbReference>
<dbReference type="Gene3D" id="2.40.100.10">
    <property type="entry name" value="Cyclophilin-like"/>
    <property type="match status" value="1"/>
</dbReference>
<keyword evidence="4" id="KW-0697">Rotamase</keyword>
<comment type="similarity">
    <text evidence="2">Belongs to the cyclophilin-type PPIase family.</text>
</comment>
<evidence type="ECO:0000313" key="8">
    <source>
        <dbReference type="EMBL" id="KAK9917659.1"/>
    </source>
</evidence>
<dbReference type="InterPro" id="IPR029000">
    <property type="entry name" value="Cyclophilin-like_dom_sf"/>
</dbReference>
<evidence type="ECO:0000313" key="9">
    <source>
        <dbReference type="Proteomes" id="UP001491310"/>
    </source>
</evidence>
<feature type="compositionally biased region" description="Basic and acidic residues" evidence="6">
    <location>
        <begin position="1"/>
        <end position="10"/>
    </location>
</feature>
<evidence type="ECO:0000256" key="4">
    <source>
        <dbReference type="ARBA" id="ARBA00023110"/>
    </source>
</evidence>
<comment type="caution">
    <text evidence="8">The sequence shown here is derived from an EMBL/GenBank/DDBJ whole genome shotgun (WGS) entry which is preliminary data.</text>
</comment>
<feature type="domain" description="PPIase cyclophilin-type" evidence="7">
    <location>
        <begin position="24"/>
        <end position="188"/>
    </location>
</feature>
<evidence type="ECO:0000256" key="2">
    <source>
        <dbReference type="ARBA" id="ARBA00007365"/>
    </source>
</evidence>
<dbReference type="PRINTS" id="PR00153">
    <property type="entry name" value="CSAPPISMRASE"/>
</dbReference>
<organism evidence="8 9">
    <name type="scientific">Coccomyxa subellipsoidea</name>
    <dbReference type="NCBI Taxonomy" id="248742"/>
    <lineage>
        <taxon>Eukaryota</taxon>
        <taxon>Viridiplantae</taxon>
        <taxon>Chlorophyta</taxon>
        <taxon>core chlorophytes</taxon>
        <taxon>Trebouxiophyceae</taxon>
        <taxon>Trebouxiophyceae incertae sedis</taxon>
        <taxon>Coccomyxaceae</taxon>
        <taxon>Coccomyxa</taxon>
    </lineage>
</organism>
<dbReference type="EC" id="5.2.1.8" evidence="3"/>
<evidence type="ECO:0000256" key="6">
    <source>
        <dbReference type="SAM" id="MobiDB-lite"/>
    </source>
</evidence>
<feature type="region of interest" description="Disordered" evidence="6">
    <location>
        <begin position="1"/>
        <end position="20"/>
    </location>
</feature>
<dbReference type="InterPro" id="IPR002130">
    <property type="entry name" value="Cyclophilin-type_PPIase_dom"/>
</dbReference>
<proteinExistence type="inferred from homology"/>
<dbReference type="Proteomes" id="UP001491310">
    <property type="component" value="Unassembled WGS sequence"/>
</dbReference>
<dbReference type="Pfam" id="PF00160">
    <property type="entry name" value="Pro_isomerase"/>
    <property type="match status" value="1"/>
</dbReference>
<reference evidence="8 9" key="1">
    <citation type="journal article" date="2024" name="Nat. Commun.">
        <title>Phylogenomics reveals the evolutionary origins of lichenization in chlorophyte algae.</title>
        <authorList>
            <person name="Puginier C."/>
            <person name="Libourel C."/>
            <person name="Otte J."/>
            <person name="Skaloud P."/>
            <person name="Haon M."/>
            <person name="Grisel S."/>
            <person name="Petersen M."/>
            <person name="Berrin J.G."/>
            <person name="Delaux P.M."/>
            <person name="Dal Grande F."/>
            <person name="Keller J."/>
        </authorList>
    </citation>
    <scope>NUCLEOTIDE SEQUENCE [LARGE SCALE GENOMIC DNA]</scope>
    <source>
        <strain evidence="8 9">SAG 216-7</strain>
    </source>
</reference>
<dbReference type="InterPro" id="IPR011990">
    <property type="entry name" value="TPR-like_helical_dom_sf"/>
</dbReference>
<evidence type="ECO:0000259" key="7">
    <source>
        <dbReference type="PROSITE" id="PS50072"/>
    </source>
</evidence>
<dbReference type="InterPro" id="IPR020892">
    <property type="entry name" value="Cyclophilin-type_PPIase_CS"/>
</dbReference>
<keyword evidence="9" id="KW-1185">Reference proteome</keyword>
<dbReference type="SUPFAM" id="SSF48452">
    <property type="entry name" value="TPR-like"/>
    <property type="match status" value="1"/>
</dbReference>
<dbReference type="EMBL" id="JALJOT010000002">
    <property type="protein sequence ID" value="KAK9917659.1"/>
    <property type="molecule type" value="Genomic_DNA"/>
</dbReference>
<sequence>MADPKLERQPPKNKRRDPENPLVYFDVSIGGHPSGKIVFELFKDVVPKTAENFRQLSTGEAGTGSATNLPLHFKGTPFHRIIKNFMIQGGDFSARNGTGGESIYGEKFEDENFELRHDRPGLLSMANAGPNTNGSQFFITTVPTPHLDGKHVVFGQVLKGHGTVRTLEDVEVAGEKPAQECLIADCGELPADADLAAIITYLTEEGDPFPEWPDDAEAPEGQSEASFRIAAAETIKSKGNELFKEGKHEEAIRKYNKAMHYLDPDSFNAEGPGVNSEEVTALGHAFIPCLLNRAASQLKLGKAEDAKVDCSRVLERVPGHTKALFRRAQAELALKDYNAALTDLALAAEISPEDKAVRAEIAKVKRTRDEAQKREKATYARMFG</sequence>